<comment type="subcellular location">
    <subcellularLocation>
        <location evidence="1">Nucleus</location>
    </subcellularLocation>
</comment>
<feature type="domain" description="PARP catalytic" evidence="7">
    <location>
        <begin position="229"/>
        <end position="455"/>
    </location>
</feature>
<evidence type="ECO:0000256" key="2">
    <source>
        <dbReference type="ARBA" id="ARBA00022473"/>
    </source>
</evidence>
<keyword evidence="4" id="KW-0539">Nucleus</keyword>
<dbReference type="Proteomes" id="UP001177140">
    <property type="component" value="Unassembled WGS sequence"/>
</dbReference>
<sequence>MIKTANRQSSLRPKVVDFSCSKDLMLMQPKQRNSVRGGGRKSTNKIKSSIVDYTDSNFRSSSNNGDEQCGYCSTQALIQNYTNFKQSDVPIRFMYYKNGTWIGFSKDVFEVLKEAFIGSKPIVEVSIDGATYLVDFLRMLQIDLVSGNRRSVSWIDVENKCFFPKFTVEEKSDDNCEVVEFPTLKIEIKIDSSKHLSKRKRKNLSHVEDAESDTESSSDDQHSGVKRARVSPMVMEKGKWPNVEILKDEEKNYIDIKNIFLSGLRKVDGDVNITSIRRCLHAGPVGVARLQAFQRQMELTKAARGGVSDVRLAWHGTSSESIANIILHGFGLDNKPSASEAAYGDGIYLSPARSPETSAILSEADKNGEKHVLLCRVIMGNIEKVELGSDQCYPSNANFDTGVDNLANPRWYIVWGSHMSKHILPEYIVSYKSSPDHQQGLPTGTPILKRENTPSSTMSFPRLFTAMKSSLPITSIQELESLYGLFKDGKVPKDVLIRQLRSIAGDQLITSTVHKIRSSLN</sequence>
<dbReference type="PROSITE" id="PS51879">
    <property type="entry name" value="RST"/>
    <property type="match status" value="1"/>
</dbReference>
<dbReference type="EMBL" id="JAJJMA010268875">
    <property type="protein sequence ID" value="MCL7045362.1"/>
    <property type="molecule type" value="Genomic_DNA"/>
</dbReference>
<evidence type="ECO:0000259" key="8">
    <source>
        <dbReference type="PROSITE" id="PS51879"/>
    </source>
</evidence>
<evidence type="ECO:0000256" key="5">
    <source>
        <dbReference type="SAM" id="MobiDB-lite"/>
    </source>
</evidence>
<dbReference type="InterPro" id="IPR057823">
    <property type="entry name" value="WWE_RCD1"/>
</dbReference>
<evidence type="ECO:0000259" key="7">
    <source>
        <dbReference type="PROSITE" id="PS51059"/>
    </source>
</evidence>
<keyword evidence="3" id="KW-0346">Stress response</keyword>
<dbReference type="AlphaFoldDB" id="A0AA41VQ45"/>
<gene>
    <name evidence="9" type="ORF">MKW94_012419</name>
</gene>
<organism evidence="9 10">
    <name type="scientific">Papaver nudicaule</name>
    <name type="common">Iceland poppy</name>
    <dbReference type="NCBI Taxonomy" id="74823"/>
    <lineage>
        <taxon>Eukaryota</taxon>
        <taxon>Viridiplantae</taxon>
        <taxon>Streptophyta</taxon>
        <taxon>Embryophyta</taxon>
        <taxon>Tracheophyta</taxon>
        <taxon>Spermatophyta</taxon>
        <taxon>Magnoliopsida</taxon>
        <taxon>Ranunculales</taxon>
        <taxon>Papaveraceae</taxon>
        <taxon>Papaveroideae</taxon>
        <taxon>Papaver</taxon>
    </lineage>
</organism>
<keyword evidence="2" id="KW-0217">Developmental protein</keyword>
<dbReference type="SUPFAM" id="SSF117839">
    <property type="entry name" value="WWE domain"/>
    <property type="match status" value="1"/>
</dbReference>
<feature type="domain" description="RST" evidence="8">
    <location>
        <begin position="451"/>
        <end position="521"/>
    </location>
</feature>
<name>A0AA41VQ45_PAPNU</name>
<dbReference type="GO" id="GO:0003950">
    <property type="term" value="F:NAD+ poly-ADP-ribosyltransferase activity"/>
    <property type="evidence" value="ECO:0007669"/>
    <property type="project" value="InterPro"/>
</dbReference>
<dbReference type="PROSITE" id="PS50918">
    <property type="entry name" value="WWE"/>
    <property type="match status" value="1"/>
</dbReference>
<dbReference type="Pfam" id="PF12174">
    <property type="entry name" value="RST"/>
    <property type="match status" value="1"/>
</dbReference>
<dbReference type="InterPro" id="IPR044964">
    <property type="entry name" value="RCD1/SRO1-5"/>
</dbReference>
<dbReference type="InterPro" id="IPR022003">
    <property type="entry name" value="RST"/>
</dbReference>
<evidence type="ECO:0000313" key="9">
    <source>
        <dbReference type="EMBL" id="MCL7045362.1"/>
    </source>
</evidence>
<dbReference type="PROSITE" id="PS51059">
    <property type="entry name" value="PARP_CATALYTIC"/>
    <property type="match status" value="1"/>
</dbReference>
<feature type="region of interest" description="Disordered" evidence="5">
    <location>
        <begin position="201"/>
        <end position="231"/>
    </location>
</feature>
<evidence type="ECO:0000256" key="3">
    <source>
        <dbReference type="ARBA" id="ARBA00023016"/>
    </source>
</evidence>
<proteinExistence type="predicted"/>
<dbReference type="PANTHER" id="PTHR32263">
    <property type="entry name" value="INACTIVE POLY [ADP-RIBOSE] POLYMERASE SRO4-RELATED"/>
    <property type="match status" value="1"/>
</dbReference>
<dbReference type="PANTHER" id="PTHR32263:SF19">
    <property type="entry name" value="OS03G0230300 PROTEIN"/>
    <property type="match status" value="1"/>
</dbReference>
<evidence type="ECO:0000256" key="4">
    <source>
        <dbReference type="ARBA" id="ARBA00023242"/>
    </source>
</evidence>
<comment type="caution">
    <text evidence="9">The sequence shown here is derived from an EMBL/GenBank/DDBJ whole genome shotgun (WGS) entry which is preliminary data.</text>
</comment>
<evidence type="ECO:0000259" key="6">
    <source>
        <dbReference type="PROSITE" id="PS50918"/>
    </source>
</evidence>
<protein>
    <recommendedName>
        <fullName evidence="11">Poly [ADP-ribose] polymerase</fullName>
    </recommendedName>
</protein>
<evidence type="ECO:0000313" key="10">
    <source>
        <dbReference type="Proteomes" id="UP001177140"/>
    </source>
</evidence>
<evidence type="ECO:0008006" key="11">
    <source>
        <dbReference type="Google" id="ProtNLM"/>
    </source>
</evidence>
<keyword evidence="10" id="KW-1185">Reference proteome</keyword>
<dbReference type="GO" id="GO:0005634">
    <property type="term" value="C:nucleus"/>
    <property type="evidence" value="ECO:0007669"/>
    <property type="project" value="UniProtKB-SubCell"/>
</dbReference>
<dbReference type="Pfam" id="PF00644">
    <property type="entry name" value="PARP"/>
    <property type="match status" value="1"/>
</dbReference>
<dbReference type="InterPro" id="IPR037197">
    <property type="entry name" value="WWE_dom_sf"/>
</dbReference>
<accession>A0AA41VQ45</accession>
<dbReference type="InterPro" id="IPR012317">
    <property type="entry name" value="Poly(ADP-ribose)pol_cat_dom"/>
</dbReference>
<dbReference type="SUPFAM" id="SSF56399">
    <property type="entry name" value="ADP-ribosylation"/>
    <property type="match status" value="1"/>
</dbReference>
<feature type="domain" description="WWE" evidence="6">
    <location>
        <begin position="79"/>
        <end position="154"/>
    </location>
</feature>
<dbReference type="Pfam" id="PF23467">
    <property type="entry name" value="WWE_5"/>
    <property type="match status" value="1"/>
</dbReference>
<dbReference type="Gene3D" id="3.30.720.50">
    <property type="match status" value="1"/>
</dbReference>
<dbReference type="InterPro" id="IPR004170">
    <property type="entry name" value="WWE_dom"/>
</dbReference>
<evidence type="ECO:0000256" key="1">
    <source>
        <dbReference type="ARBA" id="ARBA00004123"/>
    </source>
</evidence>
<reference evidence="9" key="1">
    <citation type="submission" date="2022-03" db="EMBL/GenBank/DDBJ databases">
        <title>A functionally conserved STORR gene fusion in Papaver species that diverged 16.8 million years ago.</title>
        <authorList>
            <person name="Catania T."/>
        </authorList>
    </citation>
    <scope>NUCLEOTIDE SEQUENCE</scope>
    <source>
        <strain evidence="9">S-191538</strain>
    </source>
</reference>
<dbReference type="Gene3D" id="3.90.228.10">
    <property type="match status" value="1"/>
</dbReference>